<evidence type="ECO:0000313" key="1">
    <source>
        <dbReference type="EMBL" id="POS87842.1"/>
    </source>
</evidence>
<dbReference type="AlphaFoldDB" id="A0A2S4Q0P0"/>
<accession>A0A2S4Q0P0</accession>
<dbReference type="Proteomes" id="UP000237438">
    <property type="component" value="Unassembled WGS sequence"/>
</dbReference>
<dbReference type="EMBL" id="PEDP01000062">
    <property type="protein sequence ID" value="POS87842.1"/>
    <property type="molecule type" value="Genomic_DNA"/>
</dbReference>
<keyword evidence="2" id="KW-1185">Reference proteome</keyword>
<evidence type="ECO:0000313" key="2">
    <source>
        <dbReference type="Proteomes" id="UP000237438"/>
    </source>
</evidence>
<protein>
    <submittedName>
        <fullName evidence="1">Uncharacterized protein</fullName>
    </submittedName>
</protein>
<comment type="caution">
    <text evidence="1">The sequence shown here is derived from an EMBL/GenBank/DDBJ whole genome shotgun (WGS) entry which is preliminary data.</text>
</comment>
<sequence length="300" mass="34495">MADGHHIKCKRVDKSVPHIDQSEGNNYECGHELFTHQTVKFTADQAMLRMNKNFKYPRPFQGNLYDSELGYWMIPVIRNERIGDQLRRRSTYNVVIASTGGVVDVIAELTDGNFMKCTKTTRRPEEFLKADLRVGYLCGTEFFDINHLKSTAKLAKAGHSSKTYPKLYHDENYAEAKWIFPLFPNGRFFAKSRMYGKYVLVMDKSFGIIFAAMHSLDTIKPCEETLRGLDTAPPELGDFICHLTEFPNKHLIDTVEVGCKALGNLRRKFPARYEGPLFNVHGPYFTWPLIPDKFFKKSNC</sequence>
<organism evidence="1 2">
    <name type="scientific">Erysiphe pulchra</name>
    <dbReference type="NCBI Taxonomy" id="225359"/>
    <lineage>
        <taxon>Eukaryota</taxon>
        <taxon>Fungi</taxon>
        <taxon>Dikarya</taxon>
        <taxon>Ascomycota</taxon>
        <taxon>Pezizomycotina</taxon>
        <taxon>Leotiomycetes</taxon>
        <taxon>Erysiphales</taxon>
        <taxon>Erysiphaceae</taxon>
        <taxon>Erysiphe</taxon>
    </lineage>
</organism>
<proteinExistence type="predicted"/>
<gene>
    <name evidence="1" type="ORF">EPUL_001569</name>
</gene>
<reference evidence="1 2" key="1">
    <citation type="submission" date="2017-10" db="EMBL/GenBank/DDBJ databases">
        <title>Development of genomic resources for the powdery mildew, Erysiphe pulchra.</title>
        <authorList>
            <person name="Wadl P.A."/>
            <person name="Mack B.M."/>
            <person name="Moore G."/>
            <person name="Beltz S.B."/>
        </authorList>
    </citation>
    <scope>NUCLEOTIDE SEQUENCE [LARGE SCALE GENOMIC DNA]</scope>
    <source>
        <strain evidence="1">Cflorida</strain>
    </source>
</reference>
<name>A0A2S4Q0P0_9PEZI</name>